<evidence type="ECO:0000256" key="1">
    <source>
        <dbReference type="SAM" id="MobiDB-lite"/>
    </source>
</evidence>
<reference evidence="2 3" key="1">
    <citation type="submission" date="2017-11" db="EMBL/GenBank/DDBJ databases">
        <title>De novo assembly and phasing of dikaryotic genomes from two isolates of Puccinia coronata f. sp. avenae, the causal agent of oat crown rust.</title>
        <authorList>
            <person name="Miller M.E."/>
            <person name="Zhang Y."/>
            <person name="Omidvar V."/>
            <person name="Sperschneider J."/>
            <person name="Schwessinger B."/>
            <person name="Raley C."/>
            <person name="Palmer J.M."/>
            <person name="Garnica D."/>
            <person name="Upadhyaya N."/>
            <person name="Rathjen J."/>
            <person name="Taylor J.M."/>
            <person name="Park R.F."/>
            <person name="Dodds P.N."/>
            <person name="Hirsch C.D."/>
            <person name="Kianian S.F."/>
            <person name="Figueroa M."/>
        </authorList>
    </citation>
    <scope>NUCLEOTIDE SEQUENCE [LARGE SCALE GENOMIC DNA]</scope>
    <source>
        <strain evidence="2">12NC29</strain>
    </source>
</reference>
<dbReference type="EMBL" id="PGCJ01000200">
    <property type="protein sequence ID" value="PLW38968.1"/>
    <property type="molecule type" value="Genomic_DNA"/>
</dbReference>
<dbReference type="Proteomes" id="UP000235388">
    <property type="component" value="Unassembled WGS sequence"/>
</dbReference>
<evidence type="ECO:0000313" key="2">
    <source>
        <dbReference type="EMBL" id="PLW38968.1"/>
    </source>
</evidence>
<protein>
    <submittedName>
        <fullName evidence="2">Uncharacterized protein</fullName>
    </submittedName>
</protein>
<accession>A0A2N5UMI1</accession>
<keyword evidence="3" id="KW-1185">Reference proteome</keyword>
<proteinExistence type="predicted"/>
<organism evidence="2 3">
    <name type="scientific">Puccinia coronata f. sp. avenae</name>
    <dbReference type="NCBI Taxonomy" id="200324"/>
    <lineage>
        <taxon>Eukaryota</taxon>
        <taxon>Fungi</taxon>
        <taxon>Dikarya</taxon>
        <taxon>Basidiomycota</taxon>
        <taxon>Pucciniomycotina</taxon>
        <taxon>Pucciniomycetes</taxon>
        <taxon>Pucciniales</taxon>
        <taxon>Pucciniaceae</taxon>
        <taxon>Puccinia</taxon>
    </lineage>
</organism>
<name>A0A2N5UMI1_9BASI</name>
<evidence type="ECO:0000313" key="3">
    <source>
        <dbReference type="Proteomes" id="UP000235388"/>
    </source>
</evidence>
<sequence>MPPAAAAVVEVWAEPGDHQHQPTTQPLNPQAQWVANYDAIPNPSAGPSSSKRGNVKFKD</sequence>
<feature type="region of interest" description="Disordered" evidence="1">
    <location>
        <begin position="38"/>
        <end position="59"/>
    </location>
</feature>
<dbReference type="AlphaFoldDB" id="A0A2N5UMI1"/>
<gene>
    <name evidence="2" type="ORF">PCANC_20293</name>
</gene>
<comment type="caution">
    <text evidence="2">The sequence shown here is derived from an EMBL/GenBank/DDBJ whole genome shotgun (WGS) entry which is preliminary data.</text>
</comment>